<comment type="caution">
    <text evidence="2">The sequence shown here is derived from an EMBL/GenBank/DDBJ whole genome shotgun (WGS) entry which is preliminary data.</text>
</comment>
<evidence type="ECO:0000313" key="2">
    <source>
        <dbReference type="EMBL" id="GBP53437.1"/>
    </source>
</evidence>
<protein>
    <submittedName>
        <fullName evidence="2">Uncharacterized protein</fullName>
    </submittedName>
</protein>
<dbReference type="Proteomes" id="UP000299102">
    <property type="component" value="Unassembled WGS sequence"/>
</dbReference>
<organism evidence="2 3">
    <name type="scientific">Eumeta variegata</name>
    <name type="common">Bagworm moth</name>
    <name type="synonym">Eumeta japonica</name>
    <dbReference type="NCBI Taxonomy" id="151549"/>
    <lineage>
        <taxon>Eukaryota</taxon>
        <taxon>Metazoa</taxon>
        <taxon>Ecdysozoa</taxon>
        <taxon>Arthropoda</taxon>
        <taxon>Hexapoda</taxon>
        <taxon>Insecta</taxon>
        <taxon>Pterygota</taxon>
        <taxon>Neoptera</taxon>
        <taxon>Endopterygota</taxon>
        <taxon>Lepidoptera</taxon>
        <taxon>Glossata</taxon>
        <taxon>Ditrysia</taxon>
        <taxon>Tineoidea</taxon>
        <taxon>Psychidae</taxon>
        <taxon>Oiketicinae</taxon>
        <taxon>Eumeta</taxon>
    </lineage>
</organism>
<sequence>MERQVDRPRAEAGLPRGGAGGAAGPRPQIPFASKIINKRCLTDTNAALPIRRLQFGKFIFPETANVRPTRGRCNKSSRLPFSQT</sequence>
<keyword evidence="3" id="KW-1185">Reference proteome</keyword>
<reference evidence="2 3" key="1">
    <citation type="journal article" date="2019" name="Commun. Biol.">
        <title>The bagworm genome reveals a unique fibroin gene that provides high tensile strength.</title>
        <authorList>
            <person name="Kono N."/>
            <person name="Nakamura H."/>
            <person name="Ohtoshi R."/>
            <person name="Tomita M."/>
            <person name="Numata K."/>
            <person name="Arakawa K."/>
        </authorList>
    </citation>
    <scope>NUCLEOTIDE SEQUENCE [LARGE SCALE GENOMIC DNA]</scope>
</reference>
<dbReference type="EMBL" id="BGZK01000625">
    <property type="protein sequence ID" value="GBP53437.1"/>
    <property type="molecule type" value="Genomic_DNA"/>
</dbReference>
<feature type="compositionally biased region" description="Basic and acidic residues" evidence="1">
    <location>
        <begin position="1"/>
        <end position="10"/>
    </location>
</feature>
<proteinExistence type="predicted"/>
<evidence type="ECO:0000256" key="1">
    <source>
        <dbReference type="SAM" id="MobiDB-lite"/>
    </source>
</evidence>
<feature type="region of interest" description="Disordered" evidence="1">
    <location>
        <begin position="1"/>
        <end position="28"/>
    </location>
</feature>
<gene>
    <name evidence="2" type="ORF">EVAR_17512_1</name>
</gene>
<accession>A0A4C1WTH9</accession>
<name>A0A4C1WTH9_EUMVA</name>
<dbReference type="AlphaFoldDB" id="A0A4C1WTH9"/>
<evidence type="ECO:0000313" key="3">
    <source>
        <dbReference type="Proteomes" id="UP000299102"/>
    </source>
</evidence>